<evidence type="ECO:0000256" key="9">
    <source>
        <dbReference type="RuleBase" id="RU364020"/>
    </source>
</evidence>
<organism evidence="10 11">
    <name type="scientific">Penaeus vannamei</name>
    <name type="common">Whiteleg shrimp</name>
    <name type="synonym">Litopenaeus vannamei</name>
    <dbReference type="NCBI Taxonomy" id="6689"/>
    <lineage>
        <taxon>Eukaryota</taxon>
        <taxon>Metazoa</taxon>
        <taxon>Ecdysozoa</taxon>
        <taxon>Arthropoda</taxon>
        <taxon>Crustacea</taxon>
        <taxon>Multicrustacea</taxon>
        <taxon>Malacostraca</taxon>
        <taxon>Eumalacostraca</taxon>
        <taxon>Eucarida</taxon>
        <taxon>Decapoda</taxon>
        <taxon>Dendrobranchiata</taxon>
        <taxon>Penaeoidea</taxon>
        <taxon>Penaeidae</taxon>
        <taxon>Penaeus</taxon>
    </lineage>
</organism>
<dbReference type="EC" id="2.8.2.-" evidence="9"/>
<evidence type="ECO:0000256" key="2">
    <source>
        <dbReference type="ARBA" id="ARBA00006339"/>
    </source>
</evidence>
<comment type="caution">
    <text evidence="10">The sequence shown here is derived from an EMBL/GenBank/DDBJ whole genome shotgun (WGS) entry which is preliminary data.</text>
</comment>
<evidence type="ECO:0000256" key="3">
    <source>
        <dbReference type="ARBA" id="ARBA00022679"/>
    </source>
</evidence>
<keyword evidence="9" id="KW-0119">Carbohydrate metabolism</keyword>
<reference evidence="10 11" key="1">
    <citation type="submission" date="2018-04" db="EMBL/GenBank/DDBJ databases">
        <authorList>
            <person name="Zhang X."/>
            <person name="Yuan J."/>
            <person name="Li F."/>
            <person name="Xiang J."/>
        </authorList>
    </citation>
    <scope>NUCLEOTIDE SEQUENCE [LARGE SCALE GENOMIC DNA]</scope>
    <source>
        <tissue evidence="10">Muscle</tissue>
    </source>
</reference>
<evidence type="ECO:0000256" key="4">
    <source>
        <dbReference type="ARBA" id="ARBA00022692"/>
    </source>
</evidence>
<keyword evidence="4" id="KW-0812">Transmembrane</keyword>
<dbReference type="Pfam" id="PF03567">
    <property type="entry name" value="Sulfotransfer_2"/>
    <property type="match status" value="1"/>
</dbReference>
<dbReference type="GO" id="GO:0008146">
    <property type="term" value="F:sulfotransferase activity"/>
    <property type="evidence" value="ECO:0007669"/>
    <property type="project" value="InterPro"/>
</dbReference>
<evidence type="ECO:0000313" key="11">
    <source>
        <dbReference type="Proteomes" id="UP000283509"/>
    </source>
</evidence>
<keyword evidence="3 9" id="KW-0808">Transferase</keyword>
<dbReference type="STRING" id="6689.A0A3R7LQ32"/>
<dbReference type="InterPro" id="IPR005331">
    <property type="entry name" value="Sulfotransferase"/>
</dbReference>
<dbReference type="OrthoDB" id="6344560at2759"/>
<keyword evidence="8 9" id="KW-0325">Glycoprotein</keyword>
<dbReference type="PANTHER" id="PTHR12137">
    <property type="entry name" value="CARBOHYDRATE SULFOTRANSFERASE"/>
    <property type="match status" value="1"/>
</dbReference>
<evidence type="ECO:0000256" key="1">
    <source>
        <dbReference type="ARBA" id="ARBA00004323"/>
    </source>
</evidence>
<comment type="similarity">
    <text evidence="2 9">Belongs to the sulfotransferase 2 family.</text>
</comment>
<evidence type="ECO:0000313" key="10">
    <source>
        <dbReference type="EMBL" id="ROT61400.1"/>
    </source>
</evidence>
<dbReference type="GO" id="GO:0000139">
    <property type="term" value="C:Golgi membrane"/>
    <property type="evidence" value="ECO:0007669"/>
    <property type="project" value="UniProtKB-SubCell"/>
</dbReference>
<evidence type="ECO:0000256" key="7">
    <source>
        <dbReference type="ARBA" id="ARBA00023136"/>
    </source>
</evidence>
<protein>
    <recommendedName>
        <fullName evidence="9">Carbohydrate sulfotransferase</fullName>
        <ecNumber evidence="9">2.8.2.-</ecNumber>
    </recommendedName>
</protein>
<dbReference type="Proteomes" id="UP000283509">
    <property type="component" value="Unassembled WGS sequence"/>
</dbReference>
<sequence length="264" mass="30340">MSTIKRATITPTSSGSQTRDKFLDGAPVGVYDAAWRTRTGSRTSWLDRWHVFWLPALISSGRVAPTEEFLRLVRRDVQAFEFVSENHVVKDDRVVVTKKHHFAEEGISAGLSMIAKGRQFGLFDATVVAYSSLNESLVAKYGNSSFTFREFLEFIVWSRDLGVLDGHWSPIAELCAPCEKDYQYILHLETVEEEAGVLLRDVGYPEEFRIETKHRTKGLTRTVHPDDLHYYKGLPKRLLKEILHIYEFDFDIFGYNAHITEDFD</sequence>
<evidence type="ECO:0000256" key="5">
    <source>
        <dbReference type="ARBA" id="ARBA00022989"/>
    </source>
</evidence>
<comment type="subcellular location">
    <subcellularLocation>
        <location evidence="1 9">Golgi apparatus membrane</location>
        <topology evidence="1 9">Single-pass type II membrane protein</topology>
    </subcellularLocation>
</comment>
<name>A0A3R7LQ32_PENVA</name>
<proteinExistence type="inferred from homology"/>
<dbReference type="InterPro" id="IPR018011">
    <property type="entry name" value="Carb_sulfotrans_8-10"/>
</dbReference>
<evidence type="ECO:0000256" key="8">
    <source>
        <dbReference type="ARBA" id="ARBA00023180"/>
    </source>
</evidence>
<keyword evidence="9" id="KW-0735">Signal-anchor</keyword>
<gene>
    <name evidence="10" type="ORF">C7M84_020828</name>
</gene>
<keyword evidence="7" id="KW-0472">Membrane</keyword>
<reference evidence="10 11" key="2">
    <citation type="submission" date="2019-01" db="EMBL/GenBank/DDBJ databases">
        <title>The decoding of complex shrimp genome reveals the adaptation for benthos swimmer, frequently molting mechanism and breeding impact on genome.</title>
        <authorList>
            <person name="Sun Y."/>
            <person name="Gao Y."/>
            <person name="Yu Y."/>
        </authorList>
    </citation>
    <scope>NUCLEOTIDE SEQUENCE [LARGE SCALE GENOMIC DNA]</scope>
    <source>
        <tissue evidence="10">Muscle</tissue>
    </source>
</reference>
<dbReference type="PANTHER" id="PTHR12137:SF33">
    <property type="entry name" value="CARBOHYDRATE SULFOTRANSFERASE 14"/>
    <property type="match status" value="1"/>
</dbReference>
<keyword evidence="5" id="KW-1133">Transmembrane helix</keyword>
<accession>A0A3R7LQ32</accession>
<evidence type="ECO:0000256" key="6">
    <source>
        <dbReference type="ARBA" id="ARBA00023034"/>
    </source>
</evidence>
<dbReference type="GO" id="GO:0016051">
    <property type="term" value="P:carbohydrate biosynthetic process"/>
    <property type="evidence" value="ECO:0007669"/>
    <property type="project" value="InterPro"/>
</dbReference>
<dbReference type="EMBL" id="QCYY01004195">
    <property type="protein sequence ID" value="ROT61400.1"/>
    <property type="molecule type" value="Genomic_DNA"/>
</dbReference>
<keyword evidence="6 9" id="KW-0333">Golgi apparatus</keyword>
<dbReference type="AlphaFoldDB" id="A0A3R7LQ32"/>
<keyword evidence="11" id="KW-1185">Reference proteome</keyword>